<name>A0AAX2AD89_9BACT</name>
<protein>
    <recommendedName>
        <fullName evidence="3">MafI family immunity protein</fullName>
    </recommendedName>
</protein>
<reference evidence="1 2" key="1">
    <citation type="submission" date="2017-09" db="EMBL/GenBank/DDBJ databases">
        <title>Genomics of the genus Arcobacter.</title>
        <authorList>
            <person name="Perez-Cataluna A."/>
            <person name="Figueras M.J."/>
            <person name="Salas-Masso N."/>
        </authorList>
    </citation>
    <scope>NUCLEOTIDE SEQUENCE [LARGE SCALE GENOMIC DNA]</scope>
    <source>
        <strain evidence="1 2">CECT 7386</strain>
    </source>
</reference>
<accession>A0AAX2AD89</accession>
<organism evidence="1 2">
    <name type="scientific">Malaciobacter mytili LMG 24559</name>
    <dbReference type="NCBI Taxonomy" id="1032238"/>
    <lineage>
        <taxon>Bacteria</taxon>
        <taxon>Pseudomonadati</taxon>
        <taxon>Campylobacterota</taxon>
        <taxon>Epsilonproteobacteria</taxon>
        <taxon>Campylobacterales</taxon>
        <taxon>Arcobacteraceae</taxon>
        <taxon>Malaciobacter</taxon>
    </lineage>
</organism>
<dbReference type="Proteomes" id="UP000290092">
    <property type="component" value="Unassembled WGS sequence"/>
</dbReference>
<dbReference type="AlphaFoldDB" id="A0AAX2AD89"/>
<evidence type="ECO:0008006" key="3">
    <source>
        <dbReference type="Google" id="ProtNLM"/>
    </source>
</evidence>
<gene>
    <name evidence="1" type="ORF">CP985_13870</name>
</gene>
<comment type="caution">
    <text evidence="1">The sequence shown here is derived from an EMBL/GenBank/DDBJ whole genome shotgun (WGS) entry which is preliminary data.</text>
</comment>
<evidence type="ECO:0000313" key="2">
    <source>
        <dbReference type="Proteomes" id="UP000290092"/>
    </source>
</evidence>
<proteinExistence type="predicted"/>
<sequence>MIYDYLINFDERVCLDYNKDLESRKLSHALSEISEFESFKIKEDELLIFLEEQDKNALTLREFFLIIEILNKYEINYKILEQYSLQILRN</sequence>
<keyword evidence="2" id="KW-1185">Reference proteome</keyword>
<dbReference type="EMBL" id="NXID01000072">
    <property type="protein sequence ID" value="RXK12911.1"/>
    <property type="molecule type" value="Genomic_DNA"/>
</dbReference>
<evidence type="ECO:0000313" key="1">
    <source>
        <dbReference type="EMBL" id="RXK12911.1"/>
    </source>
</evidence>
<dbReference type="RefSeq" id="WP_114840663.1">
    <property type="nucleotide sequence ID" value="NZ_CP031219.1"/>
</dbReference>